<gene>
    <name evidence="2" type="ORF">I5776_01345</name>
</gene>
<name>A0ABX7E2X9_9BACI</name>
<keyword evidence="1" id="KW-0812">Transmembrane</keyword>
<protein>
    <submittedName>
        <fullName evidence="2">Uncharacterized protein</fullName>
    </submittedName>
</protein>
<evidence type="ECO:0000256" key="1">
    <source>
        <dbReference type="SAM" id="Phobius"/>
    </source>
</evidence>
<keyword evidence="3" id="KW-1185">Reference proteome</keyword>
<dbReference type="EMBL" id="CP065425">
    <property type="protein sequence ID" value="QQZ09658.1"/>
    <property type="molecule type" value="Genomic_DNA"/>
</dbReference>
<dbReference type="Proteomes" id="UP000595691">
    <property type="component" value="Chromosome"/>
</dbReference>
<keyword evidence="1" id="KW-1133">Transmembrane helix</keyword>
<evidence type="ECO:0000313" key="2">
    <source>
        <dbReference type="EMBL" id="QQZ09658.1"/>
    </source>
</evidence>
<sequence length="49" mass="5623">MVSNRRHKKWSLYRTTSWIFGVICVLIAVIGPLADRSEATEKVHLLLGR</sequence>
<proteinExistence type="predicted"/>
<organism evidence="2 3">
    <name type="scientific">Heyndrickxia vini</name>
    <dbReference type="NCBI Taxonomy" id="1476025"/>
    <lineage>
        <taxon>Bacteria</taxon>
        <taxon>Bacillati</taxon>
        <taxon>Bacillota</taxon>
        <taxon>Bacilli</taxon>
        <taxon>Bacillales</taxon>
        <taxon>Bacillaceae</taxon>
        <taxon>Heyndrickxia</taxon>
    </lineage>
</organism>
<accession>A0ABX7E2X9</accession>
<keyword evidence="1" id="KW-0472">Membrane</keyword>
<reference evidence="2 3" key="1">
    <citation type="submission" date="2020-11" db="EMBL/GenBank/DDBJ databases">
        <title>Taxonomic evaluation of the Bacillus sporothermodurans group of bacteria based on whole genome sequences.</title>
        <authorList>
            <person name="Fiedler G."/>
            <person name="Herbstmann A.-D."/>
            <person name="Doll E."/>
            <person name="Wenning M."/>
            <person name="Brinks E."/>
            <person name="Kabisch J."/>
            <person name="Breitenwieser F."/>
            <person name="Lappann M."/>
            <person name="Boehnlein C."/>
            <person name="Franz C."/>
        </authorList>
    </citation>
    <scope>NUCLEOTIDE SEQUENCE [LARGE SCALE GENOMIC DNA]</scope>
    <source>
        <strain evidence="2 3">JCM 19841</strain>
    </source>
</reference>
<evidence type="ECO:0000313" key="3">
    <source>
        <dbReference type="Proteomes" id="UP000595691"/>
    </source>
</evidence>
<feature type="transmembrane region" description="Helical" evidence="1">
    <location>
        <begin position="12"/>
        <end position="34"/>
    </location>
</feature>